<dbReference type="GO" id="GO:0006520">
    <property type="term" value="P:amino acid metabolic process"/>
    <property type="evidence" value="ECO:0007669"/>
    <property type="project" value="InterPro"/>
</dbReference>
<dbReference type="InterPro" id="IPR015424">
    <property type="entry name" value="PyrdxlP-dep_Trfase"/>
</dbReference>
<comment type="similarity">
    <text evidence="2 6">Belongs to the class-I pyridoxal-phosphate-dependent aminotransferase family.</text>
</comment>
<organism evidence="8 9">
    <name type="scientific">Copranaerobaculum intestinale</name>
    <dbReference type="NCBI Taxonomy" id="2692629"/>
    <lineage>
        <taxon>Bacteria</taxon>
        <taxon>Bacillati</taxon>
        <taxon>Bacillota</taxon>
        <taxon>Erysipelotrichia</taxon>
        <taxon>Erysipelotrichales</taxon>
        <taxon>Erysipelotrichaceae</taxon>
        <taxon>Copranaerobaculum</taxon>
    </lineage>
</organism>
<dbReference type="InterPro" id="IPR015422">
    <property type="entry name" value="PyrdxlP-dep_Trfase_small"/>
</dbReference>
<evidence type="ECO:0000256" key="6">
    <source>
        <dbReference type="RuleBase" id="RU000481"/>
    </source>
</evidence>
<evidence type="ECO:0000259" key="7">
    <source>
        <dbReference type="Pfam" id="PF00155"/>
    </source>
</evidence>
<comment type="caution">
    <text evidence="8">The sequence shown here is derived from an EMBL/GenBank/DDBJ whole genome shotgun (WGS) entry which is preliminary data.</text>
</comment>
<accession>A0A6N8U8G7</accession>
<dbReference type="GO" id="GO:0030170">
    <property type="term" value="F:pyridoxal phosphate binding"/>
    <property type="evidence" value="ECO:0007669"/>
    <property type="project" value="InterPro"/>
</dbReference>
<protein>
    <recommendedName>
        <fullName evidence="6">Aminotransferase</fullName>
        <ecNumber evidence="6">2.6.1.-</ecNumber>
    </recommendedName>
</protein>
<comment type="cofactor">
    <cofactor evidence="1 6">
        <name>pyridoxal 5'-phosphate</name>
        <dbReference type="ChEBI" id="CHEBI:597326"/>
    </cofactor>
</comment>
<dbReference type="SUPFAM" id="SSF53383">
    <property type="entry name" value="PLP-dependent transferases"/>
    <property type="match status" value="1"/>
</dbReference>
<keyword evidence="5" id="KW-0663">Pyridoxal phosphate</keyword>
<dbReference type="Proteomes" id="UP000434036">
    <property type="component" value="Unassembled WGS sequence"/>
</dbReference>
<evidence type="ECO:0000256" key="3">
    <source>
        <dbReference type="ARBA" id="ARBA00022576"/>
    </source>
</evidence>
<dbReference type="PANTHER" id="PTHR46383">
    <property type="entry name" value="ASPARTATE AMINOTRANSFERASE"/>
    <property type="match status" value="1"/>
</dbReference>
<dbReference type="GO" id="GO:0008483">
    <property type="term" value="F:transaminase activity"/>
    <property type="evidence" value="ECO:0007669"/>
    <property type="project" value="UniProtKB-KW"/>
</dbReference>
<dbReference type="Pfam" id="PF00155">
    <property type="entry name" value="Aminotran_1_2"/>
    <property type="match status" value="1"/>
</dbReference>
<dbReference type="CDD" id="cd00609">
    <property type="entry name" value="AAT_like"/>
    <property type="match status" value="1"/>
</dbReference>
<dbReference type="AlphaFoldDB" id="A0A6N8U8G7"/>
<dbReference type="Gene3D" id="3.40.640.10">
    <property type="entry name" value="Type I PLP-dependent aspartate aminotransferase-like (Major domain)"/>
    <property type="match status" value="1"/>
</dbReference>
<feature type="domain" description="Aminotransferase class I/classII large" evidence="7">
    <location>
        <begin position="34"/>
        <end position="384"/>
    </location>
</feature>
<dbReference type="InterPro" id="IPR004839">
    <property type="entry name" value="Aminotransferase_I/II_large"/>
</dbReference>
<keyword evidence="3 6" id="KW-0032">Aminotransferase</keyword>
<evidence type="ECO:0000256" key="4">
    <source>
        <dbReference type="ARBA" id="ARBA00022679"/>
    </source>
</evidence>
<dbReference type="PROSITE" id="PS00105">
    <property type="entry name" value="AA_TRANSFER_CLASS_1"/>
    <property type="match status" value="1"/>
</dbReference>
<sequence length="394" mass="44130">MGLFDHEVIDFKILKERAYNLRWAEMEDGVLPMTAADTDFPCAKEIGEALIRYIQGGYFCYTPKTGFTSLKESIAKAMWKRKKESVDPELVLPIDSAARAMYIAAKTVLKPGDECIIFDPVDFLFKKSMTAAGAKCIYFPANIKDGHIDLSTLKDYVTPRTKMLGLCNPHNPLGQLYTLEDLQLIQDLCFKHDMYIMNDEIWSDIVYPPNTFHSILHLDPTKNNKVMTIYGFSKAFGVAGLRAGCIYAQDAELFEKIVEASEVLTTAGGISSLSQVAAQTCLDECFYWVDGFVEQLTKNRDYAVNRINAIEKLSVVKPDATFVLFINIKETGMDSESFVEFMKKEAKLALVPGSDAFFGPNSAGYVRLCFSTSDVVLKEGLDRLEKGMEILSKK</sequence>
<dbReference type="RefSeq" id="WP_160625565.1">
    <property type="nucleotide sequence ID" value="NZ_WUUQ01000004.1"/>
</dbReference>
<name>A0A6N8U8G7_9FIRM</name>
<dbReference type="PANTHER" id="PTHR46383:SF1">
    <property type="entry name" value="ASPARTATE AMINOTRANSFERASE"/>
    <property type="match status" value="1"/>
</dbReference>
<evidence type="ECO:0000313" key="8">
    <source>
        <dbReference type="EMBL" id="MXQ74171.1"/>
    </source>
</evidence>
<gene>
    <name evidence="8" type="ORF">GSF08_09510</name>
</gene>
<keyword evidence="9" id="KW-1185">Reference proteome</keyword>
<evidence type="ECO:0000313" key="9">
    <source>
        <dbReference type="Proteomes" id="UP000434036"/>
    </source>
</evidence>
<keyword evidence="4 6" id="KW-0808">Transferase</keyword>
<evidence type="ECO:0000256" key="1">
    <source>
        <dbReference type="ARBA" id="ARBA00001933"/>
    </source>
</evidence>
<evidence type="ECO:0000256" key="5">
    <source>
        <dbReference type="ARBA" id="ARBA00022898"/>
    </source>
</evidence>
<dbReference type="EMBL" id="WUUQ01000004">
    <property type="protein sequence ID" value="MXQ74171.1"/>
    <property type="molecule type" value="Genomic_DNA"/>
</dbReference>
<dbReference type="InterPro" id="IPR050596">
    <property type="entry name" value="AspAT/PAT-like"/>
</dbReference>
<reference evidence="8 9" key="1">
    <citation type="submission" date="2019-12" db="EMBL/GenBank/DDBJ databases">
        <authorList>
            <person name="Yang R."/>
        </authorList>
    </citation>
    <scope>NUCLEOTIDE SEQUENCE [LARGE SCALE GENOMIC DNA]</scope>
    <source>
        <strain evidence="8 9">DONG20-135</strain>
    </source>
</reference>
<dbReference type="InterPro" id="IPR015421">
    <property type="entry name" value="PyrdxlP-dep_Trfase_major"/>
</dbReference>
<reference evidence="8 9" key="2">
    <citation type="submission" date="2020-01" db="EMBL/GenBank/DDBJ databases">
        <title>Clostridiaceae sp. nov. isolated from the gut of human by culturomics.</title>
        <authorList>
            <person name="Chang Y."/>
        </authorList>
    </citation>
    <scope>NUCLEOTIDE SEQUENCE [LARGE SCALE GENOMIC DNA]</scope>
    <source>
        <strain evidence="8 9">DONG20-135</strain>
    </source>
</reference>
<dbReference type="InterPro" id="IPR004838">
    <property type="entry name" value="NHTrfase_class1_PyrdxlP-BS"/>
</dbReference>
<dbReference type="Gene3D" id="3.90.1150.10">
    <property type="entry name" value="Aspartate Aminotransferase, domain 1"/>
    <property type="match status" value="1"/>
</dbReference>
<evidence type="ECO:0000256" key="2">
    <source>
        <dbReference type="ARBA" id="ARBA00007441"/>
    </source>
</evidence>
<dbReference type="EC" id="2.6.1.-" evidence="6"/>
<proteinExistence type="inferred from homology"/>